<dbReference type="InterPro" id="IPR000873">
    <property type="entry name" value="AMP-dep_synth/lig_dom"/>
</dbReference>
<dbReference type="InterPro" id="IPR020845">
    <property type="entry name" value="AMP-binding_CS"/>
</dbReference>
<dbReference type="Pfam" id="PF13193">
    <property type="entry name" value="AMP-binding_C"/>
    <property type="match status" value="1"/>
</dbReference>
<dbReference type="InterPro" id="IPR042099">
    <property type="entry name" value="ANL_N_sf"/>
</dbReference>
<proteinExistence type="predicted"/>
<gene>
    <name evidence="3" type="ORF">EDD39_6063</name>
</gene>
<dbReference type="CDD" id="cd04433">
    <property type="entry name" value="AFD_class_I"/>
    <property type="match status" value="1"/>
</dbReference>
<comment type="caution">
    <text evidence="3">The sequence shown here is derived from an EMBL/GenBank/DDBJ whole genome shotgun (WGS) entry which is preliminary data.</text>
</comment>
<evidence type="ECO:0000259" key="1">
    <source>
        <dbReference type="Pfam" id="PF00501"/>
    </source>
</evidence>
<sequence length="621" mass="65850">MSDQTPLAPLPVRERFMTDPDLGAGNFLDRAAEANPNRAVPYAFAHRLDHRGQVVLLGHSLLDLVALRDRYAAWYHAMGVRPGEPVGVVVAEGLEPLLHFFALTALGAVPALVNDAMRPDVMVRYLDHVGVVGVVADDTTRLAAAYRQDPQRRPRFLAPTAEVQSFDAAAAPLPERYPYRHAPEDVVALIHSSGTTGTPKSTILAHRQFWEGKQPRMVRFPAEPSDRLMSLMPHTHAGGLSYFLTTTLLGLPTVVMAGWRRSVVEPVMEAFQPTMVASFPRTFVELATGELPVRGAARVHSWFNTGDSAHYGHVRRLVQLGERPAGLVRPWLLPQEKEGQPALPGSQFVDGLGSSEMGMALFGQVTSPETARADRCVGRPSEVVERAAVLDEDGAEVPDGTPGLLAVRAPSITPGYWNNERLTASFHLSGYWLTGDVAYRDAEGRFFHLDRTVDVIDTLDGPVYSLPLEEVLLADCAELVRDCSVVGVPHPAGGQRPVAVVLLQEGAGVTDEAGLLAAVNAELGRAGLAELAALRVARTEAEFPLGPTGKVLKRELRTRHAGLLTGPAAGVAVGVAAGVTVGAVAAPAPASPAAPAAVSPAAPAAVSPAALAAVSPAPRVS</sequence>
<dbReference type="PROSITE" id="PS00455">
    <property type="entry name" value="AMP_BINDING"/>
    <property type="match status" value="1"/>
</dbReference>
<evidence type="ECO:0000313" key="4">
    <source>
        <dbReference type="Proteomes" id="UP000267408"/>
    </source>
</evidence>
<dbReference type="AlphaFoldDB" id="A0A8G1X9K4"/>
<protein>
    <submittedName>
        <fullName evidence="3">Acyl-CoA synthetase (AMP-forming)/AMP-acid ligase II</fullName>
    </submittedName>
</protein>
<dbReference type="PANTHER" id="PTHR24096:SF267">
    <property type="entry name" value="MALONATE--COA LIGASE ACSF3, MITOCHONDRIAL"/>
    <property type="match status" value="1"/>
</dbReference>
<evidence type="ECO:0000313" key="3">
    <source>
        <dbReference type="EMBL" id="ROR37905.1"/>
    </source>
</evidence>
<organism evidence="3 4">
    <name type="scientific">Kitasatospora cineracea</name>
    <dbReference type="NCBI Taxonomy" id="88074"/>
    <lineage>
        <taxon>Bacteria</taxon>
        <taxon>Bacillati</taxon>
        <taxon>Actinomycetota</taxon>
        <taxon>Actinomycetes</taxon>
        <taxon>Kitasatosporales</taxon>
        <taxon>Streptomycetaceae</taxon>
        <taxon>Kitasatospora</taxon>
    </lineage>
</organism>
<dbReference type="InterPro" id="IPR025110">
    <property type="entry name" value="AMP-bd_C"/>
</dbReference>
<dbReference type="InterPro" id="IPR045851">
    <property type="entry name" value="AMP-bd_C_sf"/>
</dbReference>
<keyword evidence="3" id="KW-0436">Ligase</keyword>
<dbReference type="Pfam" id="PF00501">
    <property type="entry name" value="AMP-binding"/>
    <property type="match status" value="1"/>
</dbReference>
<reference evidence="3 4" key="1">
    <citation type="submission" date="2018-11" db="EMBL/GenBank/DDBJ databases">
        <title>Sequencing the genomes of 1000 actinobacteria strains.</title>
        <authorList>
            <person name="Klenk H.-P."/>
        </authorList>
    </citation>
    <scope>NUCLEOTIDE SEQUENCE [LARGE SCALE GENOMIC DNA]</scope>
    <source>
        <strain evidence="3 4">DSM 44780</strain>
    </source>
</reference>
<evidence type="ECO:0000259" key="2">
    <source>
        <dbReference type="Pfam" id="PF13193"/>
    </source>
</evidence>
<accession>A0A8G1X9K4</accession>
<feature type="domain" description="AMP-binding enzyme C-terminal" evidence="2">
    <location>
        <begin position="479"/>
        <end position="550"/>
    </location>
</feature>
<dbReference type="SUPFAM" id="SSF56801">
    <property type="entry name" value="Acetyl-CoA synthetase-like"/>
    <property type="match status" value="1"/>
</dbReference>
<dbReference type="OrthoDB" id="4495845at2"/>
<dbReference type="PANTHER" id="PTHR24096">
    <property type="entry name" value="LONG-CHAIN-FATTY-ACID--COA LIGASE"/>
    <property type="match status" value="1"/>
</dbReference>
<dbReference type="EMBL" id="RJVJ01000002">
    <property type="protein sequence ID" value="ROR37905.1"/>
    <property type="molecule type" value="Genomic_DNA"/>
</dbReference>
<dbReference type="Proteomes" id="UP000267408">
    <property type="component" value="Unassembled WGS sequence"/>
</dbReference>
<dbReference type="RefSeq" id="WP_123562134.1">
    <property type="nucleotide sequence ID" value="NZ_RJVJ01000002.1"/>
</dbReference>
<dbReference type="Gene3D" id="3.30.300.30">
    <property type="match status" value="1"/>
</dbReference>
<dbReference type="Gene3D" id="3.40.50.12780">
    <property type="entry name" value="N-terminal domain of ligase-like"/>
    <property type="match status" value="1"/>
</dbReference>
<name>A0A8G1X9K4_9ACTN</name>
<dbReference type="GO" id="GO:0016405">
    <property type="term" value="F:CoA-ligase activity"/>
    <property type="evidence" value="ECO:0007669"/>
    <property type="project" value="TreeGrafter"/>
</dbReference>
<feature type="domain" description="AMP-dependent synthetase/ligase" evidence="1">
    <location>
        <begin position="65"/>
        <end position="417"/>
    </location>
</feature>